<dbReference type="PANTHER" id="PTHR45228">
    <property type="entry name" value="CYCLIC DI-GMP PHOSPHODIESTERASE TM_0186-RELATED"/>
    <property type="match status" value="1"/>
</dbReference>
<dbReference type="InterPro" id="IPR006675">
    <property type="entry name" value="HDIG_dom"/>
</dbReference>
<dbReference type="Gene3D" id="3.40.50.2300">
    <property type="match status" value="1"/>
</dbReference>
<feature type="domain" description="HD" evidence="3">
    <location>
        <begin position="181"/>
        <end position="303"/>
    </location>
</feature>
<dbReference type="CDD" id="cd00156">
    <property type="entry name" value="REC"/>
    <property type="match status" value="1"/>
</dbReference>
<comment type="caution">
    <text evidence="5">The sequence shown here is derived from an EMBL/GenBank/DDBJ whole genome shotgun (WGS) entry which is preliminary data.</text>
</comment>
<dbReference type="NCBIfam" id="TIGR00277">
    <property type="entry name" value="HDIG"/>
    <property type="match status" value="1"/>
</dbReference>
<dbReference type="EMBL" id="JBHSWI010000001">
    <property type="protein sequence ID" value="MFC6644100.1"/>
    <property type="molecule type" value="Genomic_DNA"/>
</dbReference>
<dbReference type="EC" id="3.1.4.-" evidence="5"/>
<evidence type="ECO:0000259" key="2">
    <source>
        <dbReference type="PROSITE" id="PS50110"/>
    </source>
</evidence>
<accession>A0ABW1Z519</accession>
<dbReference type="SUPFAM" id="SSF52172">
    <property type="entry name" value="CheY-like"/>
    <property type="match status" value="1"/>
</dbReference>
<dbReference type="SMART" id="SM00448">
    <property type="entry name" value="REC"/>
    <property type="match status" value="1"/>
</dbReference>
<dbReference type="Pfam" id="PF13487">
    <property type="entry name" value="HD_5"/>
    <property type="match status" value="1"/>
</dbReference>
<dbReference type="CDD" id="cd00077">
    <property type="entry name" value="HDc"/>
    <property type="match status" value="1"/>
</dbReference>
<dbReference type="InterPro" id="IPR052020">
    <property type="entry name" value="Cyclic_di-GMP/3'3'-cGAMP_PDE"/>
</dbReference>
<dbReference type="SUPFAM" id="SSF109604">
    <property type="entry name" value="HD-domain/PDEase-like"/>
    <property type="match status" value="1"/>
</dbReference>
<dbReference type="InterPro" id="IPR006674">
    <property type="entry name" value="HD_domain"/>
</dbReference>
<dbReference type="Gene3D" id="1.10.3210.10">
    <property type="entry name" value="Hypothetical protein af1432"/>
    <property type="match status" value="1"/>
</dbReference>
<dbReference type="PROSITE" id="PS51831">
    <property type="entry name" value="HD"/>
    <property type="match status" value="1"/>
</dbReference>
<dbReference type="InterPro" id="IPR003607">
    <property type="entry name" value="HD/PDEase_dom"/>
</dbReference>
<protein>
    <submittedName>
        <fullName evidence="5">HD-GYP domain-containing protein</fullName>
        <ecNumber evidence="5">3.1.4.-</ecNumber>
    </submittedName>
</protein>
<proteinExistence type="predicted"/>
<dbReference type="Pfam" id="PF00072">
    <property type="entry name" value="Response_reg"/>
    <property type="match status" value="1"/>
</dbReference>
<dbReference type="PROSITE" id="PS50110">
    <property type="entry name" value="RESPONSE_REGULATORY"/>
    <property type="match status" value="1"/>
</dbReference>
<dbReference type="RefSeq" id="WP_263370522.1">
    <property type="nucleotide sequence ID" value="NZ_JAGSYD010000002.1"/>
</dbReference>
<name>A0ABW1Z519_9BACT</name>
<keyword evidence="6" id="KW-1185">Reference proteome</keyword>
<evidence type="ECO:0000313" key="5">
    <source>
        <dbReference type="EMBL" id="MFC6644100.1"/>
    </source>
</evidence>
<evidence type="ECO:0000259" key="3">
    <source>
        <dbReference type="PROSITE" id="PS51831"/>
    </source>
</evidence>
<feature type="domain" description="Response regulatory" evidence="2">
    <location>
        <begin position="10"/>
        <end position="125"/>
    </location>
</feature>
<gene>
    <name evidence="5" type="ORF">ACFQBQ_00520</name>
</gene>
<comment type="caution">
    <text evidence="1">Lacks conserved residue(s) required for the propagation of feature annotation.</text>
</comment>
<evidence type="ECO:0000313" key="6">
    <source>
        <dbReference type="Proteomes" id="UP001596391"/>
    </source>
</evidence>
<sequence length="369" mass="41575">MSALFPSREHILLVEPDGQARLEMLALLRTSGHETAVADTAASALSYLYRHPNCRIVLTEAALPDRSGFRLLDDIRRAHFGVAVVIMTANRHPHLAIQAFRRGAADILFKPLTHSLTSNVLESLRLQEHTRRQTFSYVRQLESLVHHRTSKLEEIMEDLERSYDITIEAMGDALDMRDEETEGHSKRVTAYTVALARHMNLDRGQLKTIARGAFLHDIGKIAIPDSILLKPGRLSDEEMVVMRSHCEQGYRIVRKIPFLTEAAEIVLSHQERYDGSGYPRALVADEIPLGARIFAVADTLDAITSDRPYRRGRSFDEAYREIERCRGSQFDPDVIDAFLTLPGPTWPAIRAEVGRQTHAAELVRRAVAA</sequence>
<feature type="domain" description="HD-GYP" evidence="4">
    <location>
        <begin position="159"/>
        <end position="354"/>
    </location>
</feature>
<reference evidence="6" key="1">
    <citation type="journal article" date="2019" name="Int. J. Syst. Evol. Microbiol.">
        <title>The Global Catalogue of Microorganisms (GCM) 10K type strain sequencing project: providing services to taxonomists for standard genome sequencing and annotation.</title>
        <authorList>
            <consortium name="The Broad Institute Genomics Platform"/>
            <consortium name="The Broad Institute Genome Sequencing Center for Infectious Disease"/>
            <person name="Wu L."/>
            <person name="Ma J."/>
        </authorList>
    </citation>
    <scope>NUCLEOTIDE SEQUENCE [LARGE SCALE GENOMIC DNA]</scope>
    <source>
        <strain evidence="6">CGMCC 1.16026</strain>
    </source>
</reference>
<dbReference type="PROSITE" id="PS51832">
    <property type="entry name" value="HD_GYP"/>
    <property type="match status" value="1"/>
</dbReference>
<keyword evidence="5" id="KW-0378">Hydrolase</keyword>
<evidence type="ECO:0000256" key="1">
    <source>
        <dbReference type="PROSITE-ProRule" id="PRU00169"/>
    </source>
</evidence>
<dbReference type="InterPro" id="IPR037522">
    <property type="entry name" value="HD_GYP_dom"/>
</dbReference>
<evidence type="ECO:0000259" key="4">
    <source>
        <dbReference type="PROSITE" id="PS51832"/>
    </source>
</evidence>
<dbReference type="GO" id="GO:0016787">
    <property type="term" value="F:hydrolase activity"/>
    <property type="evidence" value="ECO:0007669"/>
    <property type="project" value="UniProtKB-KW"/>
</dbReference>
<dbReference type="PANTHER" id="PTHR45228:SF5">
    <property type="entry name" value="CYCLIC DI-GMP PHOSPHODIESTERASE VC_1348-RELATED"/>
    <property type="match status" value="1"/>
</dbReference>
<organism evidence="5 6">
    <name type="scientific">Granulicella cerasi</name>
    <dbReference type="NCBI Taxonomy" id="741063"/>
    <lineage>
        <taxon>Bacteria</taxon>
        <taxon>Pseudomonadati</taxon>
        <taxon>Acidobacteriota</taxon>
        <taxon>Terriglobia</taxon>
        <taxon>Terriglobales</taxon>
        <taxon>Acidobacteriaceae</taxon>
        <taxon>Granulicella</taxon>
    </lineage>
</organism>
<dbReference type="InterPro" id="IPR001789">
    <property type="entry name" value="Sig_transdc_resp-reg_receiver"/>
</dbReference>
<dbReference type="SMART" id="SM00471">
    <property type="entry name" value="HDc"/>
    <property type="match status" value="1"/>
</dbReference>
<dbReference type="InterPro" id="IPR011006">
    <property type="entry name" value="CheY-like_superfamily"/>
</dbReference>
<dbReference type="Proteomes" id="UP001596391">
    <property type="component" value="Unassembled WGS sequence"/>
</dbReference>